<protein>
    <submittedName>
        <fullName evidence="2">Uncharacterized protein</fullName>
    </submittedName>
</protein>
<evidence type="ECO:0000313" key="2">
    <source>
        <dbReference type="EMBL" id="KAL3273394.1"/>
    </source>
</evidence>
<accession>A0ABD2N503</accession>
<evidence type="ECO:0000256" key="1">
    <source>
        <dbReference type="SAM" id="MobiDB-lite"/>
    </source>
</evidence>
<sequence length="1435" mass="166175">MKEKNLSNLTPQELDEALKTIIRVEQQKLFHNVIDNLKKNNKNSELSNLHPFLDSENLLRVGGRRSSPNNWNGRREFEDRRQRSRNHLDDIYLPNYDRDSYPRARHRGNRDRIIKNVWPNSFRNRGIRKNLPKSIGVCQKLRSLKNTEEYEQSKKSKILNADASKSEKHRDNESKEQMIDINTCDIESDIGDKETKSEQEENSIIEIKTTGIVSISLTMTDTETEHTDVNDQIVSTNSSSILKCTKNYKQSEFETRLGGDNENKCLSSRRIVSSDDDSACLISNQNVTYDKNKSFANEKETIPFLSDKNFNDIKKISYSVQRFTRTCFNDRHSSYVEVGKNPDLADPRLNRKPNPSQEVMELEILKWTEKNQIKKVAKEKNGCKPIPSPGGHPCLKSKHKIKKHNFTQKKLTNMTKYQFHIKADGNSKKIGNSTTSHKQKFHERNKTEIDSTLKKSCSSSVNVSEVTFKLDKKRAIINESKKKIDREHNAIRNFQKNMSVRKKHIQRKNIIKSHTEVCFQNTNELVKYGGAFPCCHVVIYPSECNKKTGTSFLDSVNIDTEKSYFNLCKTNGQFVKVLNTDDNLIFSEENKNFNVSHKNMEINRFLTTEVEESIEECKFLAERVKESIQENNIEDVYPMTHNSSHLKKLSSGTRSRESMDFKMMKRVFFRKLNKTQTSCENTQSTHKESVIRNKPPSKVNLSFRKIDKSKFHEMNTTRKLYDIELDSYNDVLQSHVPNGSKDFTKKNTNVSLPDILKKNKLTELFGDGLTDTASDSEAEISAMETNRKCLSPKKMSRHERNKRRMSLFYKESQVKLEKIVKRRKTMSCVTPRELNTSPDVSRRNRNITMQIDNPELGKHFSEDIPKSATELEITSIEDRSTSSNGEGAKVTTTKKTTACPSMKQINFLKRRKSEPCQEWVQPEKIQKQKLNVTLHNVEKNQEMFLKKAVKTAEEEEESSETIKSISDEILMPTSSIISHICSPNIRYDGNSNEDILRILNDSQINLNDQDTSKHNQISKARIRSSTENYIQYCKHIENEISASTFIALPEVMQNNISEQARAMRSAQLKYYRADSKIQEETETNVLHVEKALIIEPFIDLTTLNGPNNFCNVVITNVSNDILNKIDTKSDPDQEEMILQIGIGDGLYQKEIKQKVIECSGVLLDNIKRESMEQTVDETSKCQIKSAVSIELDEEFSEEITKIPVTTFEKIIPEFEPVIEYFMKAQCKSTDVYIAEHHKQIENINTNEKLLISSAQETTSSIQEVVSGQPPNHVNTDFLPRLHLDKYQVYHDFQTSVFEILKGYIPLHNVYCKAYEDMVQTLGKYEHPCNNIETEKYAIGKILRERQMYYGWFLLNSVIRILPLNLERFCLKTFFINLHTSLSRIELRVTFLRLVGYLVKLISVYSDNYLHHETSAKFRKLVELYYETMNKRMGKH</sequence>
<comment type="caution">
    <text evidence="2">The sequence shown here is derived from an EMBL/GenBank/DDBJ whole genome shotgun (WGS) entry which is preliminary data.</text>
</comment>
<organism evidence="2 3">
    <name type="scientific">Cryptolaemus montrouzieri</name>
    <dbReference type="NCBI Taxonomy" id="559131"/>
    <lineage>
        <taxon>Eukaryota</taxon>
        <taxon>Metazoa</taxon>
        <taxon>Ecdysozoa</taxon>
        <taxon>Arthropoda</taxon>
        <taxon>Hexapoda</taxon>
        <taxon>Insecta</taxon>
        <taxon>Pterygota</taxon>
        <taxon>Neoptera</taxon>
        <taxon>Endopterygota</taxon>
        <taxon>Coleoptera</taxon>
        <taxon>Polyphaga</taxon>
        <taxon>Cucujiformia</taxon>
        <taxon>Coccinelloidea</taxon>
        <taxon>Coccinellidae</taxon>
        <taxon>Scymninae</taxon>
        <taxon>Scymnini</taxon>
        <taxon>Cryptolaemus</taxon>
    </lineage>
</organism>
<dbReference type="Proteomes" id="UP001516400">
    <property type="component" value="Unassembled WGS sequence"/>
</dbReference>
<feature type="region of interest" description="Disordered" evidence="1">
    <location>
        <begin position="63"/>
        <end position="82"/>
    </location>
</feature>
<feature type="non-terminal residue" evidence="2">
    <location>
        <position position="1435"/>
    </location>
</feature>
<keyword evidence="3" id="KW-1185">Reference proteome</keyword>
<name>A0ABD2N503_9CUCU</name>
<feature type="compositionally biased region" description="Basic and acidic residues" evidence="1">
    <location>
        <begin position="73"/>
        <end position="82"/>
    </location>
</feature>
<evidence type="ECO:0000313" key="3">
    <source>
        <dbReference type="Proteomes" id="UP001516400"/>
    </source>
</evidence>
<proteinExistence type="predicted"/>
<dbReference type="EMBL" id="JABFTP020000062">
    <property type="protein sequence ID" value="KAL3273394.1"/>
    <property type="molecule type" value="Genomic_DNA"/>
</dbReference>
<gene>
    <name evidence="2" type="ORF">HHI36_014840</name>
</gene>
<reference evidence="2 3" key="1">
    <citation type="journal article" date="2021" name="BMC Biol.">
        <title>Horizontally acquired antibacterial genes associated with adaptive radiation of ladybird beetles.</title>
        <authorList>
            <person name="Li H.S."/>
            <person name="Tang X.F."/>
            <person name="Huang Y.H."/>
            <person name="Xu Z.Y."/>
            <person name="Chen M.L."/>
            <person name="Du X.Y."/>
            <person name="Qiu B.Y."/>
            <person name="Chen P.T."/>
            <person name="Zhang W."/>
            <person name="Slipinski A."/>
            <person name="Escalona H.E."/>
            <person name="Waterhouse R.M."/>
            <person name="Zwick A."/>
            <person name="Pang H."/>
        </authorList>
    </citation>
    <scope>NUCLEOTIDE SEQUENCE [LARGE SCALE GENOMIC DNA]</scope>
    <source>
        <strain evidence="2">SYSU2018</strain>
    </source>
</reference>